<gene>
    <name evidence="1" type="ORF">LSUE1_G007086</name>
</gene>
<reference evidence="1 2" key="1">
    <citation type="submission" date="2018-05" db="EMBL/GenBank/DDBJ databases">
        <title>Genome sequencing and assembly of the regulated plant pathogen Lachnellula willkommii and related sister species for the development of diagnostic species identification markers.</title>
        <authorList>
            <person name="Giroux E."/>
            <person name="Bilodeau G."/>
        </authorList>
    </citation>
    <scope>NUCLEOTIDE SEQUENCE [LARGE SCALE GENOMIC DNA]</scope>
    <source>
        <strain evidence="1 2">CBS 268.59</strain>
    </source>
</reference>
<keyword evidence="2" id="KW-1185">Reference proteome</keyword>
<dbReference type="EMBL" id="QGMK01000636">
    <property type="protein sequence ID" value="TVY80659.1"/>
    <property type="molecule type" value="Genomic_DNA"/>
</dbReference>
<proteinExistence type="predicted"/>
<evidence type="ECO:0000313" key="1">
    <source>
        <dbReference type="EMBL" id="TVY80659.1"/>
    </source>
</evidence>
<organism evidence="1 2">
    <name type="scientific">Lachnellula suecica</name>
    <dbReference type="NCBI Taxonomy" id="602035"/>
    <lineage>
        <taxon>Eukaryota</taxon>
        <taxon>Fungi</taxon>
        <taxon>Dikarya</taxon>
        <taxon>Ascomycota</taxon>
        <taxon>Pezizomycotina</taxon>
        <taxon>Leotiomycetes</taxon>
        <taxon>Helotiales</taxon>
        <taxon>Lachnaceae</taxon>
        <taxon>Lachnellula</taxon>
    </lineage>
</organism>
<protein>
    <recommendedName>
        <fullName evidence="3">Fungal N-terminal domain-containing protein</fullName>
    </recommendedName>
</protein>
<dbReference type="Proteomes" id="UP000469558">
    <property type="component" value="Unassembled WGS sequence"/>
</dbReference>
<name>A0A8T9C4P0_9HELO</name>
<accession>A0A8T9C4P0</accession>
<sequence>MAEIFGIAAGVAGFVSLLTQIISGIDTLREINAHANKAPAELSALLSELTVLKSLIDEVINRAPPNDDWYLQLCRSSIETVVIGLEKLKKRMNAWNQGTRKLKARKIFAFRHWKEDVEVLQRDIQVVKLDLLLCLLPTLNLNPSIQVARTSHIRSS</sequence>
<dbReference type="OrthoDB" id="3553461at2759"/>
<dbReference type="AlphaFoldDB" id="A0A8T9C4P0"/>
<evidence type="ECO:0000313" key="2">
    <source>
        <dbReference type="Proteomes" id="UP000469558"/>
    </source>
</evidence>
<comment type="caution">
    <text evidence="1">The sequence shown here is derived from an EMBL/GenBank/DDBJ whole genome shotgun (WGS) entry which is preliminary data.</text>
</comment>
<evidence type="ECO:0008006" key="3">
    <source>
        <dbReference type="Google" id="ProtNLM"/>
    </source>
</evidence>